<dbReference type="OrthoDB" id="507128at2759"/>
<feature type="domain" description="Cellobiose dehydrogenase-like cytochrome" evidence="3">
    <location>
        <begin position="24"/>
        <end position="200"/>
    </location>
</feature>
<dbReference type="Gene3D" id="2.120.10.30">
    <property type="entry name" value="TolB, C-terminal domain"/>
    <property type="match status" value="1"/>
</dbReference>
<feature type="domain" description="Pyrroloquinoline quinone-dependent pyranose dehydrogenase beta-propeller" evidence="4">
    <location>
        <begin position="251"/>
        <end position="638"/>
    </location>
</feature>
<dbReference type="Proteomes" id="UP000813444">
    <property type="component" value="Unassembled WGS sequence"/>
</dbReference>
<dbReference type="Pfam" id="PF22807">
    <property type="entry name" value="TrAA12"/>
    <property type="match status" value="1"/>
</dbReference>
<evidence type="ECO:0000313" key="6">
    <source>
        <dbReference type="Proteomes" id="UP000813444"/>
    </source>
</evidence>
<dbReference type="SUPFAM" id="SSF50952">
    <property type="entry name" value="Soluble quinoprotein glucose dehydrogenase"/>
    <property type="match status" value="1"/>
</dbReference>
<gene>
    <name evidence="5" type="ORF">B0I35DRAFT_480320</name>
</gene>
<dbReference type="InterPro" id="IPR011041">
    <property type="entry name" value="Quinoprot_gluc/sorb_DH_b-prop"/>
</dbReference>
<evidence type="ECO:0000256" key="1">
    <source>
        <dbReference type="SAM" id="MobiDB-lite"/>
    </source>
</evidence>
<feature type="chain" id="PRO_5035435174" description="Cellobiose dehydrogenase cytochrome domain-containing protein" evidence="2">
    <location>
        <begin position="21"/>
        <end position="641"/>
    </location>
</feature>
<protein>
    <recommendedName>
        <fullName evidence="7">Cellobiose dehydrogenase cytochrome domain-containing protein</fullName>
    </recommendedName>
</protein>
<comment type="caution">
    <text evidence="5">The sequence shown here is derived from an EMBL/GenBank/DDBJ whole genome shotgun (WGS) entry which is preliminary data.</text>
</comment>
<feature type="compositionally biased region" description="Low complexity" evidence="1">
    <location>
        <begin position="210"/>
        <end position="234"/>
    </location>
</feature>
<evidence type="ECO:0000256" key="2">
    <source>
        <dbReference type="SAM" id="SignalP"/>
    </source>
</evidence>
<feature type="region of interest" description="Disordered" evidence="1">
    <location>
        <begin position="201"/>
        <end position="236"/>
    </location>
</feature>
<accession>A0A8K0SPN9</accession>
<dbReference type="Pfam" id="PF16010">
    <property type="entry name" value="CDH-cyt"/>
    <property type="match status" value="1"/>
</dbReference>
<organism evidence="5 6">
    <name type="scientific">Stachybotrys elegans</name>
    <dbReference type="NCBI Taxonomy" id="80388"/>
    <lineage>
        <taxon>Eukaryota</taxon>
        <taxon>Fungi</taxon>
        <taxon>Dikarya</taxon>
        <taxon>Ascomycota</taxon>
        <taxon>Pezizomycotina</taxon>
        <taxon>Sordariomycetes</taxon>
        <taxon>Hypocreomycetidae</taxon>
        <taxon>Hypocreales</taxon>
        <taxon>Stachybotryaceae</taxon>
        <taxon>Stachybotrys</taxon>
    </lineage>
</organism>
<dbReference type="InterPro" id="IPR011042">
    <property type="entry name" value="6-blade_b-propeller_TolB-like"/>
</dbReference>
<dbReference type="InterPro" id="IPR054539">
    <property type="entry name" value="Beta-prop_PDH"/>
</dbReference>
<feature type="signal peptide" evidence="2">
    <location>
        <begin position="1"/>
        <end position="20"/>
    </location>
</feature>
<dbReference type="Gene3D" id="2.60.40.1210">
    <property type="entry name" value="Cellobiose dehydrogenase, cytochrome domain"/>
    <property type="match status" value="1"/>
</dbReference>
<evidence type="ECO:0000259" key="4">
    <source>
        <dbReference type="Pfam" id="PF22807"/>
    </source>
</evidence>
<keyword evidence="6" id="KW-1185">Reference proteome</keyword>
<evidence type="ECO:0008006" key="7">
    <source>
        <dbReference type="Google" id="ProtNLM"/>
    </source>
</evidence>
<dbReference type="InterPro" id="IPR015920">
    <property type="entry name" value="Cellobiose_DH-like_cyt"/>
</dbReference>
<sequence>MMRRGVFAAAAAAFLQTASAQDSYCDALGRCFASYTSATSGVTYGFAIPEADAAPFDLIAQVTAPITVGYAGIAFGSRMTNVPLLITWPNGDSTVASGRVAYSYSLPSIYEGATVSVLDGSFVNGTHWVSTVMCSGCSSWEDLISSPPNSLDPGAANPMGFVYSTTPVDSPDDPETGFTIHDSAAIGGVDFNLAQSADFEEWVGGGGGEEPAPTSTASSTTTASQPTASGTAPAELPIPTSCGLTSAFPLEVADGWGFVKIAGNVRTPRGMAVDSAGNLLVINVGVGLTVHTFGADGCIASSKTLISRPQLNHGVALTPDGATLYVSSSSTVWRYQYDSASQSVSGETVVVRDMFQASHSTRTVVVPPATPDLIIVSLGSHTNMDMASLDKFAGRALVKVFDISSAPEGGYDYTTEGDFMGYGLRNEIAIAVDPNNMIWGVENSADEFVRTIDGQDTSIVEDNPAEELNYLGDPAAPEGLWYGYPTCFTVWGGEQFPDGTPATGSQFLPEPNSTFSDATCEEMSRRPRLAIQAHSAPIDAKFDPAGENLFVTLHGSWNRRTPTGYKVVTIPFTNGDNGYEPVAAQDSREGYDDILWDPQSGCSSSRCFRPSGIVWDLDFTRLIVASDNSRQGELYLLFRTS</sequence>
<dbReference type="CDD" id="cd09630">
    <property type="entry name" value="CDH_like_cytochrome"/>
    <property type="match status" value="1"/>
</dbReference>
<dbReference type="EMBL" id="JAGPNK010000009">
    <property type="protein sequence ID" value="KAH7313648.1"/>
    <property type="molecule type" value="Genomic_DNA"/>
</dbReference>
<keyword evidence="2" id="KW-0732">Signal</keyword>
<evidence type="ECO:0000259" key="3">
    <source>
        <dbReference type="Pfam" id="PF16010"/>
    </source>
</evidence>
<dbReference type="AlphaFoldDB" id="A0A8K0SPN9"/>
<dbReference type="SUPFAM" id="SSF49344">
    <property type="entry name" value="CBD9-like"/>
    <property type="match status" value="1"/>
</dbReference>
<reference evidence="5" key="1">
    <citation type="journal article" date="2021" name="Nat. Commun.">
        <title>Genetic determinants of endophytism in the Arabidopsis root mycobiome.</title>
        <authorList>
            <person name="Mesny F."/>
            <person name="Miyauchi S."/>
            <person name="Thiergart T."/>
            <person name="Pickel B."/>
            <person name="Atanasova L."/>
            <person name="Karlsson M."/>
            <person name="Huettel B."/>
            <person name="Barry K.W."/>
            <person name="Haridas S."/>
            <person name="Chen C."/>
            <person name="Bauer D."/>
            <person name="Andreopoulos W."/>
            <person name="Pangilinan J."/>
            <person name="LaButti K."/>
            <person name="Riley R."/>
            <person name="Lipzen A."/>
            <person name="Clum A."/>
            <person name="Drula E."/>
            <person name="Henrissat B."/>
            <person name="Kohler A."/>
            <person name="Grigoriev I.V."/>
            <person name="Martin F.M."/>
            <person name="Hacquard S."/>
        </authorList>
    </citation>
    <scope>NUCLEOTIDE SEQUENCE</scope>
    <source>
        <strain evidence="5">MPI-CAGE-CH-0235</strain>
    </source>
</reference>
<dbReference type="PANTHER" id="PTHR47797:SF5">
    <property type="entry name" value="CELLOBIOSE DEHYDROGENASE CYTOCHROME DOMAIN-CONTAINING PROTEIN"/>
    <property type="match status" value="1"/>
</dbReference>
<proteinExistence type="predicted"/>
<dbReference type="PANTHER" id="PTHR47797">
    <property type="entry name" value="DEHYDROGENASE, PUTATIVE (AFU_ORTHOLOGUE AFUA_8G05805)-RELATED"/>
    <property type="match status" value="1"/>
</dbReference>
<evidence type="ECO:0000313" key="5">
    <source>
        <dbReference type="EMBL" id="KAH7313648.1"/>
    </source>
</evidence>
<name>A0A8K0SPN9_9HYPO</name>